<dbReference type="InParanoid" id="M4D735"/>
<name>M4D735_BRACM</name>
<evidence type="ECO:0000313" key="3">
    <source>
        <dbReference type="Proteomes" id="UP000011750"/>
    </source>
</evidence>
<dbReference type="AlphaFoldDB" id="M4D735"/>
<dbReference type="Proteomes" id="UP000011750">
    <property type="component" value="Chromosome A07"/>
</dbReference>
<reference evidence="2" key="3">
    <citation type="submission" date="2023-03" db="UniProtKB">
        <authorList>
            <consortium name="EnsemblPlants"/>
        </authorList>
    </citation>
    <scope>IDENTIFICATION</scope>
    <source>
        <strain evidence="2">cv. Chiifu-401-42</strain>
    </source>
</reference>
<organism evidence="2 3">
    <name type="scientific">Brassica campestris</name>
    <name type="common">Field mustard</name>
    <dbReference type="NCBI Taxonomy" id="3711"/>
    <lineage>
        <taxon>Eukaryota</taxon>
        <taxon>Viridiplantae</taxon>
        <taxon>Streptophyta</taxon>
        <taxon>Embryophyta</taxon>
        <taxon>Tracheophyta</taxon>
        <taxon>Spermatophyta</taxon>
        <taxon>Magnoliopsida</taxon>
        <taxon>eudicotyledons</taxon>
        <taxon>Gunneridae</taxon>
        <taxon>Pentapetalae</taxon>
        <taxon>rosids</taxon>
        <taxon>malvids</taxon>
        <taxon>Brassicales</taxon>
        <taxon>Brassicaceae</taxon>
        <taxon>Brassiceae</taxon>
        <taxon>Brassica</taxon>
    </lineage>
</organism>
<reference evidence="2 3" key="1">
    <citation type="journal article" date="2011" name="Nat. Genet.">
        <title>The genome of the mesopolyploid crop species Brassica rapa.</title>
        <authorList>
            <consortium name="Brassica rapa Genome Sequencing Project Consortium"/>
            <person name="Wang X."/>
            <person name="Wang H."/>
            <person name="Wang J."/>
            <person name="Sun R."/>
            <person name="Wu J."/>
            <person name="Liu S."/>
            <person name="Bai Y."/>
            <person name="Mun J.H."/>
            <person name="Bancroft I."/>
            <person name="Cheng F."/>
            <person name="Huang S."/>
            <person name="Li X."/>
            <person name="Hua W."/>
            <person name="Wang J."/>
            <person name="Wang X."/>
            <person name="Freeling M."/>
            <person name="Pires J.C."/>
            <person name="Paterson A.H."/>
            <person name="Chalhoub B."/>
            <person name="Wang B."/>
            <person name="Hayward A."/>
            <person name="Sharpe A.G."/>
            <person name="Park B.S."/>
            <person name="Weisshaar B."/>
            <person name="Liu B."/>
            <person name="Li B."/>
            <person name="Liu B."/>
            <person name="Tong C."/>
            <person name="Song C."/>
            <person name="Duran C."/>
            <person name="Peng C."/>
            <person name="Geng C."/>
            <person name="Koh C."/>
            <person name="Lin C."/>
            <person name="Edwards D."/>
            <person name="Mu D."/>
            <person name="Shen D."/>
            <person name="Soumpourou E."/>
            <person name="Li F."/>
            <person name="Fraser F."/>
            <person name="Conant G."/>
            <person name="Lassalle G."/>
            <person name="King G.J."/>
            <person name="Bonnema G."/>
            <person name="Tang H."/>
            <person name="Wang H."/>
            <person name="Belcram H."/>
            <person name="Zhou H."/>
            <person name="Hirakawa H."/>
            <person name="Abe H."/>
            <person name="Guo H."/>
            <person name="Wang H."/>
            <person name="Jin H."/>
            <person name="Parkin I.A."/>
            <person name="Batley J."/>
            <person name="Kim J.S."/>
            <person name="Just J."/>
            <person name="Li J."/>
            <person name="Xu J."/>
            <person name="Deng J."/>
            <person name="Kim J.A."/>
            <person name="Li J."/>
            <person name="Yu J."/>
            <person name="Meng J."/>
            <person name="Wang J."/>
            <person name="Min J."/>
            <person name="Poulain J."/>
            <person name="Wang J."/>
            <person name="Hatakeyama K."/>
            <person name="Wu K."/>
            <person name="Wang L."/>
            <person name="Fang L."/>
            <person name="Trick M."/>
            <person name="Links M.G."/>
            <person name="Zhao M."/>
            <person name="Jin M."/>
            <person name="Ramchiary N."/>
            <person name="Drou N."/>
            <person name="Berkman P.J."/>
            <person name="Cai Q."/>
            <person name="Huang Q."/>
            <person name="Li R."/>
            <person name="Tabata S."/>
            <person name="Cheng S."/>
            <person name="Zhang S."/>
            <person name="Zhang S."/>
            <person name="Huang S."/>
            <person name="Sato S."/>
            <person name="Sun S."/>
            <person name="Kwon S.J."/>
            <person name="Choi S.R."/>
            <person name="Lee T.H."/>
            <person name="Fan W."/>
            <person name="Zhao X."/>
            <person name="Tan X."/>
            <person name="Xu X."/>
            <person name="Wang Y."/>
            <person name="Qiu Y."/>
            <person name="Yin Y."/>
            <person name="Li Y."/>
            <person name="Du Y."/>
            <person name="Liao Y."/>
            <person name="Lim Y."/>
            <person name="Narusaka Y."/>
            <person name="Wang Y."/>
            <person name="Wang Z."/>
            <person name="Li Z."/>
            <person name="Wang Z."/>
            <person name="Xiong Z."/>
            <person name="Zhang Z."/>
        </authorList>
    </citation>
    <scope>NUCLEOTIDE SEQUENCE [LARGE SCALE GENOMIC DNA]</scope>
    <source>
        <strain evidence="2 3">cv. Chiifu-401-42</strain>
    </source>
</reference>
<reference evidence="2 3" key="2">
    <citation type="journal article" date="2018" name="Hortic Res">
        <title>Improved Brassica rapa reference genome by single-molecule sequencing and chromosome conformation capture technologies.</title>
        <authorList>
            <person name="Zhang L."/>
            <person name="Cai X."/>
            <person name="Wu J."/>
            <person name="Liu M."/>
            <person name="Grob S."/>
            <person name="Cheng F."/>
            <person name="Liang J."/>
            <person name="Cai C."/>
            <person name="Liu Z."/>
            <person name="Liu B."/>
            <person name="Wang F."/>
            <person name="Li S."/>
            <person name="Liu F."/>
            <person name="Li X."/>
            <person name="Cheng L."/>
            <person name="Yang W."/>
            <person name="Li M.H."/>
            <person name="Grossniklaus U."/>
            <person name="Zheng H."/>
            <person name="Wang X."/>
        </authorList>
    </citation>
    <scope>NUCLEOTIDE SEQUENCE [LARGE SCALE GENOMIC DNA]</scope>
    <source>
        <strain evidence="2 3">cv. Chiifu-401-42</strain>
    </source>
</reference>
<sequence length="225" mass="24452">MAMMPSPPPDLPPNKHFPVETLSSVKSPEPPDPPDASVSLVLLQIFVTSSRSSPQAPQILDLMLNLSRVSSKLSDGDAGILFLYCSCLLLIHSLIDVQVHLSSLLSGYPYSFVWDAMLDVWVIRALVGSASWCHITSTILSCVEIRGRLCNVDAAWDAKSRHCDIGGIFSGKTTITLPNLCESLNHVSSALMAEAIDVRLAIATAVYSTSDSWQFSLILYHSSSY</sequence>
<protein>
    <recommendedName>
        <fullName evidence="4">RNase H type-1 domain-containing protein</fullName>
    </recommendedName>
</protein>
<dbReference type="EnsemblPlants" id="Bra012295.1">
    <property type="protein sequence ID" value="Bra012295.1-P"/>
    <property type="gene ID" value="Bra012295"/>
</dbReference>
<dbReference type="Gramene" id="Bra012295.1">
    <property type="protein sequence ID" value="Bra012295.1-P"/>
    <property type="gene ID" value="Bra012295"/>
</dbReference>
<keyword evidence="3" id="KW-1185">Reference proteome</keyword>
<proteinExistence type="predicted"/>
<dbReference type="HOGENOM" id="CLU_1231426_0_0_1"/>
<evidence type="ECO:0008006" key="4">
    <source>
        <dbReference type="Google" id="ProtNLM"/>
    </source>
</evidence>
<evidence type="ECO:0000313" key="2">
    <source>
        <dbReference type="EnsemblPlants" id="Bra012295.1-P"/>
    </source>
</evidence>
<feature type="compositionally biased region" description="Pro residues" evidence="1">
    <location>
        <begin position="1"/>
        <end position="12"/>
    </location>
</feature>
<feature type="region of interest" description="Disordered" evidence="1">
    <location>
        <begin position="1"/>
        <end position="33"/>
    </location>
</feature>
<evidence type="ECO:0000256" key="1">
    <source>
        <dbReference type="SAM" id="MobiDB-lite"/>
    </source>
</evidence>
<accession>M4D735</accession>